<evidence type="ECO:0000313" key="4">
    <source>
        <dbReference type="EnsemblPlants" id="AET4Gv20323500.10"/>
    </source>
</evidence>
<reference evidence="5" key="2">
    <citation type="journal article" date="2017" name="Nat. Plants">
        <title>The Aegilops tauschii genome reveals multiple impacts of transposons.</title>
        <authorList>
            <person name="Zhao G."/>
            <person name="Zou C."/>
            <person name="Li K."/>
            <person name="Wang K."/>
            <person name="Li T."/>
            <person name="Gao L."/>
            <person name="Zhang X."/>
            <person name="Wang H."/>
            <person name="Yang Z."/>
            <person name="Liu X."/>
            <person name="Jiang W."/>
            <person name="Mao L."/>
            <person name="Kong X."/>
            <person name="Jiao Y."/>
            <person name="Jia J."/>
        </authorList>
    </citation>
    <scope>NUCLEOTIDE SEQUENCE [LARGE SCALE GENOMIC DNA]</scope>
    <source>
        <strain evidence="5">cv. AL8/78</strain>
    </source>
</reference>
<evidence type="ECO:0000313" key="5">
    <source>
        <dbReference type="Proteomes" id="UP000015105"/>
    </source>
</evidence>
<dbReference type="InterPro" id="IPR035979">
    <property type="entry name" value="RBD_domain_sf"/>
</dbReference>
<reference evidence="5" key="1">
    <citation type="journal article" date="2014" name="Science">
        <title>Ancient hybridizations among the ancestral genomes of bread wheat.</title>
        <authorList>
            <consortium name="International Wheat Genome Sequencing Consortium,"/>
            <person name="Marcussen T."/>
            <person name="Sandve S.R."/>
            <person name="Heier L."/>
            <person name="Spannagl M."/>
            <person name="Pfeifer M."/>
            <person name="Jakobsen K.S."/>
            <person name="Wulff B.B."/>
            <person name="Steuernagel B."/>
            <person name="Mayer K.F."/>
            <person name="Olsen O.A."/>
        </authorList>
    </citation>
    <scope>NUCLEOTIDE SEQUENCE [LARGE SCALE GENOMIC DNA]</scope>
    <source>
        <strain evidence="5">cv. AL8/78</strain>
    </source>
</reference>
<dbReference type="PANTHER" id="PTHR48027">
    <property type="entry name" value="HETEROGENEOUS NUCLEAR RIBONUCLEOPROTEIN 87F-RELATED"/>
    <property type="match status" value="1"/>
</dbReference>
<dbReference type="PROSITE" id="PS50102">
    <property type="entry name" value="RRM"/>
    <property type="match status" value="1"/>
</dbReference>
<dbReference type="EnsemblPlants" id="AET4Gv20323500.11">
    <property type="protein sequence ID" value="AET4Gv20323500.11"/>
    <property type="gene ID" value="AET4Gv20323500"/>
</dbReference>
<reference evidence="4" key="5">
    <citation type="journal article" date="2021" name="G3 (Bethesda)">
        <title>Aegilops tauschii genome assembly Aet v5.0 features greater sequence contiguity and improved annotation.</title>
        <authorList>
            <person name="Wang L."/>
            <person name="Zhu T."/>
            <person name="Rodriguez J.C."/>
            <person name="Deal K.R."/>
            <person name="Dubcovsky J."/>
            <person name="McGuire P.E."/>
            <person name="Lux T."/>
            <person name="Spannagl M."/>
            <person name="Mayer K.F.X."/>
            <person name="Baldrich P."/>
            <person name="Meyers B.C."/>
            <person name="Huo N."/>
            <person name="Gu Y.Q."/>
            <person name="Zhou H."/>
            <person name="Devos K.M."/>
            <person name="Bennetzen J.L."/>
            <person name="Unver T."/>
            <person name="Budak H."/>
            <person name="Gulick P.J."/>
            <person name="Galiba G."/>
            <person name="Kalapos B."/>
            <person name="Nelson D.R."/>
            <person name="Li P."/>
            <person name="You F.M."/>
            <person name="Luo M.C."/>
            <person name="Dvorak J."/>
        </authorList>
    </citation>
    <scope>NUCLEOTIDE SEQUENCE [LARGE SCALE GENOMIC DNA]</scope>
    <source>
        <strain evidence="4">cv. AL8/78</strain>
    </source>
</reference>
<reference evidence="4" key="3">
    <citation type="journal article" date="2017" name="Nature">
        <title>Genome sequence of the progenitor of the wheat D genome Aegilops tauschii.</title>
        <authorList>
            <person name="Luo M.C."/>
            <person name="Gu Y.Q."/>
            <person name="Puiu D."/>
            <person name="Wang H."/>
            <person name="Twardziok S.O."/>
            <person name="Deal K.R."/>
            <person name="Huo N."/>
            <person name="Zhu T."/>
            <person name="Wang L."/>
            <person name="Wang Y."/>
            <person name="McGuire P.E."/>
            <person name="Liu S."/>
            <person name="Long H."/>
            <person name="Ramasamy R.K."/>
            <person name="Rodriguez J.C."/>
            <person name="Van S.L."/>
            <person name="Yuan L."/>
            <person name="Wang Z."/>
            <person name="Xia Z."/>
            <person name="Xiao L."/>
            <person name="Anderson O.D."/>
            <person name="Ouyang S."/>
            <person name="Liang Y."/>
            <person name="Zimin A.V."/>
            <person name="Pertea G."/>
            <person name="Qi P."/>
            <person name="Bennetzen J.L."/>
            <person name="Dai X."/>
            <person name="Dawson M.W."/>
            <person name="Muller H.G."/>
            <person name="Kugler K."/>
            <person name="Rivarola-Duarte L."/>
            <person name="Spannagl M."/>
            <person name="Mayer K.F.X."/>
            <person name="Lu F.H."/>
            <person name="Bevan M.W."/>
            <person name="Leroy P."/>
            <person name="Li P."/>
            <person name="You F.M."/>
            <person name="Sun Q."/>
            <person name="Liu Z."/>
            <person name="Lyons E."/>
            <person name="Wicker T."/>
            <person name="Salzberg S.L."/>
            <person name="Devos K.M."/>
            <person name="Dvorak J."/>
        </authorList>
    </citation>
    <scope>NUCLEOTIDE SEQUENCE [LARGE SCALE GENOMIC DNA]</scope>
    <source>
        <strain evidence="4">cv. AL8/78</strain>
    </source>
</reference>
<proteinExistence type="predicted"/>
<dbReference type="AlphaFoldDB" id="A0A453HWC0"/>
<feature type="domain" description="RRM" evidence="3">
    <location>
        <begin position="1"/>
        <end position="33"/>
    </location>
</feature>
<dbReference type="EnsemblPlants" id="AET4Gv20323500.10">
    <property type="protein sequence ID" value="AET4Gv20323500.10"/>
    <property type="gene ID" value="AET4Gv20323500"/>
</dbReference>
<dbReference type="SUPFAM" id="SSF54928">
    <property type="entry name" value="RNA-binding domain, RBD"/>
    <property type="match status" value="1"/>
</dbReference>
<organism evidence="4 5">
    <name type="scientific">Aegilops tauschii subsp. strangulata</name>
    <name type="common">Goatgrass</name>
    <dbReference type="NCBI Taxonomy" id="200361"/>
    <lineage>
        <taxon>Eukaryota</taxon>
        <taxon>Viridiplantae</taxon>
        <taxon>Streptophyta</taxon>
        <taxon>Embryophyta</taxon>
        <taxon>Tracheophyta</taxon>
        <taxon>Spermatophyta</taxon>
        <taxon>Magnoliopsida</taxon>
        <taxon>Liliopsida</taxon>
        <taxon>Poales</taxon>
        <taxon>Poaceae</taxon>
        <taxon>BOP clade</taxon>
        <taxon>Pooideae</taxon>
        <taxon>Triticodae</taxon>
        <taxon>Triticeae</taxon>
        <taxon>Triticinae</taxon>
        <taxon>Aegilops</taxon>
    </lineage>
</organism>
<evidence type="ECO:0000256" key="1">
    <source>
        <dbReference type="ARBA" id="ARBA00022884"/>
    </source>
</evidence>
<dbReference type="EnsemblPlants" id="AET4Gv20323500.6">
    <property type="protein sequence ID" value="AET4Gv20323500.6"/>
    <property type="gene ID" value="AET4Gv20323500"/>
</dbReference>
<evidence type="ECO:0000259" key="3">
    <source>
        <dbReference type="PROSITE" id="PS50102"/>
    </source>
</evidence>
<dbReference type="Proteomes" id="UP000015105">
    <property type="component" value="Chromosome 4D"/>
</dbReference>
<dbReference type="GO" id="GO:0003723">
    <property type="term" value="F:RNA binding"/>
    <property type="evidence" value="ECO:0007669"/>
    <property type="project" value="UniProtKB-UniRule"/>
</dbReference>
<dbReference type="Pfam" id="PF00076">
    <property type="entry name" value="RRM_1"/>
    <property type="match status" value="1"/>
</dbReference>
<dbReference type="InterPro" id="IPR000504">
    <property type="entry name" value="RRM_dom"/>
</dbReference>
<dbReference type="Gramene" id="AET4Gv20323500.10">
    <property type="protein sequence ID" value="AET4Gv20323500.10"/>
    <property type="gene ID" value="AET4Gv20323500"/>
</dbReference>
<name>A0A453HWC0_AEGTS</name>
<accession>A0A453HWC0</accession>
<dbReference type="InterPro" id="IPR052462">
    <property type="entry name" value="SLIRP/GR-RBP-like"/>
</dbReference>
<keyword evidence="1 2" id="KW-0694">RNA-binding</keyword>
<dbReference type="Gramene" id="AET4Gv20323500.11">
    <property type="protein sequence ID" value="AET4Gv20323500.11"/>
    <property type="gene ID" value="AET4Gv20323500"/>
</dbReference>
<protein>
    <recommendedName>
        <fullName evidence="3">RRM domain-containing protein</fullName>
    </recommendedName>
</protein>
<dbReference type="Gene3D" id="3.30.70.330">
    <property type="match status" value="1"/>
</dbReference>
<evidence type="ECO:0000256" key="2">
    <source>
        <dbReference type="PROSITE-ProRule" id="PRU00176"/>
    </source>
</evidence>
<reference evidence="4" key="4">
    <citation type="submission" date="2019-03" db="UniProtKB">
        <authorList>
            <consortium name="EnsemblPlants"/>
        </authorList>
    </citation>
    <scope>IDENTIFICATION</scope>
</reference>
<dbReference type="InterPro" id="IPR012677">
    <property type="entry name" value="Nucleotide-bd_a/b_plait_sf"/>
</dbReference>
<keyword evidence="5" id="KW-1185">Reference proteome</keyword>
<dbReference type="Gramene" id="AET4Gv20323500.6">
    <property type="protein sequence ID" value="AET4Gv20323500.6"/>
    <property type="gene ID" value="AET4Gv20323500"/>
</dbReference>
<sequence>MYDKNSGRSRGFGFVQFSNNSEAKCAKDAMDGKHRRKGCGFLGRASCCICNA</sequence>